<comment type="caution">
    <text evidence="2">The sequence shown here is derived from an EMBL/GenBank/DDBJ whole genome shotgun (WGS) entry which is preliminary data.</text>
</comment>
<dbReference type="AlphaFoldDB" id="A0AAV9DW08"/>
<reference evidence="2" key="1">
    <citation type="journal article" date="2023" name="Nat. Commun.">
        <title>Diploid and tetraploid genomes of Acorus and the evolution of monocots.</title>
        <authorList>
            <person name="Ma L."/>
            <person name="Liu K.W."/>
            <person name="Li Z."/>
            <person name="Hsiao Y.Y."/>
            <person name="Qi Y."/>
            <person name="Fu T."/>
            <person name="Tang G.D."/>
            <person name="Zhang D."/>
            <person name="Sun W.H."/>
            <person name="Liu D.K."/>
            <person name="Li Y."/>
            <person name="Chen G.Z."/>
            <person name="Liu X.D."/>
            <person name="Liao X.Y."/>
            <person name="Jiang Y.T."/>
            <person name="Yu X."/>
            <person name="Hao Y."/>
            <person name="Huang J."/>
            <person name="Zhao X.W."/>
            <person name="Ke S."/>
            <person name="Chen Y.Y."/>
            <person name="Wu W.L."/>
            <person name="Hsu J.L."/>
            <person name="Lin Y.F."/>
            <person name="Huang M.D."/>
            <person name="Li C.Y."/>
            <person name="Huang L."/>
            <person name="Wang Z.W."/>
            <person name="Zhao X."/>
            <person name="Zhong W.Y."/>
            <person name="Peng D.H."/>
            <person name="Ahmad S."/>
            <person name="Lan S."/>
            <person name="Zhang J.S."/>
            <person name="Tsai W.C."/>
            <person name="Van de Peer Y."/>
            <person name="Liu Z.J."/>
        </authorList>
    </citation>
    <scope>NUCLEOTIDE SEQUENCE</scope>
    <source>
        <strain evidence="2">CP</strain>
    </source>
</reference>
<feature type="domain" description="RNase H type-1" evidence="1">
    <location>
        <begin position="36"/>
        <end position="99"/>
    </location>
</feature>
<dbReference type="InterPro" id="IPR002156">
    <property type="entry name" value="RNaseH_domain"/>
</dbReference>
<accession>A0AAV9DW08</accession>
<keyword evidence="3" id="KW-1185">Reference proteome</keyword>
<dbReference type="SUPFAM" id="SSF53098">
    <property type="entry name" value="Ribonuclease H-like"/>
    <property type="match status" value="1"/>
</dbReference>
<reference evidence="2" key="2">
    <citation type="submission" date="2023-06" db="EMBL/GenBank/DDBJ databases">
        <authorList>
            <person name="Ma L."/>
            <person name="Liu K.-W."/>
            <person name="Li Z."/>
            <person name="Hsiao Y.-Y."/>
            <person name="Qi Y."/>
            <person name="Fu T."/>
            <person name="Tang G."/>
            <person name="Zhang D."/>
            <person name="Sun W.-H."/>
            <person name="Liu D.-K."/>
            <person name="Li Y."/>
            <person name="Chen G.-Z."/>
            <person name="Liu X.-D."/>
            <person name="Liao X.-Y."/>
            <person name="Jiang Y.-T."/>
            <person name="Yu X."/>
            <person name="Hao Y."/>
            <person name="Huang J."/>
            <person name="Zhao X.-W."/>
            <person name="Ke S."/>
            <person name="Chen Y.-Y."/>
            <person name="Wu W.-L."/>
            <person name="Hsu J.-L."/>
            <person name="Lin Y.-F."/>
            <person name="Huang M.-D."/>
            <person name="Li C.-Y."/>
            <person name="Huang L."/>
            <person name="Wang Z.-W."/>
            <person name="Zhao X."/>
            <person name="Zhong W.-Y."/>
            <person name="Peng D.-H."/>
            <person name="Ahmad S."/>
            <person name="Lan S."/>
            <person name="Zhang J.-S."/>
            <person name="Tsai W.-C."/>
            <person name="Van De Peer Y."/>
            <person name="Liu Z.-J."/>
        </authorList>
    </citation>
    <scope>NUCLEOTIDE SEQUENCE</scope>
    <source>
        <strain evidence="2">CP</strain>
        <tissue evidence="2">Leaves</tissue>
    </source>
</reference>
<name>A0AAV9DW08_ACOCL</name>
<dbReference type="CDD" id="cd06222">
    <property type="entry name" value="RNase_H_like"/>
    <property type="match status" value="1"/>
</dbReference>
<evidence type="ECO:0000313" key="3">
    <source>
        <dbReference type="Proteomes" id="UP001180020"/>
    </source>
</evidence>
<evidence type="ECO:0000259" key="1">
    <source>
        <dbReference type="Pfam" id="PF13456"/>
    </source>
</evidence>
<dbReference type="Pfam" id="PF13456">
    <property type="entry name" value="RVT_3"/>
    <property type="match status" value="1"/>
</dbReference>
<dbReference type="InterPro" id="IPR036397">
    <property type="entry name" value="RNaseH_sf"/>
</dbReference>
<dbReference type="Proteomes" id="UP001180020">
    <property type="component" value="Unassembled WGS sequence"/>
</dbReference>
<sequence length="137" mass="15198">MGVVVLDNKESQETYELMVDDELASGLQLSVALPNTEALSVWVETDSTTIKAWVQGHGSIPWTAFRDLRLIHNLLQQFDGWRLSHIYKEGNHVADFLAAARSSLGSTLFDPSQLGCDLNTLIKEDKEGLPQLRISSS</sequence>
<evidence type="ECO:0000313" key="2">
    <source>
        <dbReference type="EMBL" id="KAK1305041.1"/>
    </source>
</evidence>
<dbReference type="PANTHER" id="PTHR47723:SF19">
    <property type="entry name" value="POLYNUCLEOTIDYL TRANSFERASE, RIBONUCLEASE H-LIKE SUPERFAMILY PROTEIN"/>
    <property type="match status" value="1"/>
</dbReference>
<dbReference type="InterPro" id="IPR053151">
    <property type="entry name" value="RNase_H-like"/>
</dbReference>
<dbReference type="Gene3D" id="3.30.420.10">
    <property type="entry name" value="Ribonuclease H-like superfamily/Ribonuclease H"/>
    <property type="match status" value="1"/>
</dbReference>
<dbReference type="GO" id="GO:0003676">
    <property type="term" value="F:nucleic acid binding"/>
    <property type="evidence" value="ECO:0007669"/>
    <property type="project" value="InterPro"/>
</dbReference>
<dbReference type="EMBL" id="JAUJYO010000011">
    <property type="protein sequence ID" value="KAK1305041.1"/>
    <property type="molecule type" value="Genomic_DNA"/>
</dbReference>
<dbReference type="GO" id="GO:0004523">
    <property type="term" value="F:RNA-DNA hybrid ribonuclease activity"/>
    <property type="evidence" value="ECO:0007669"/>
    <property type="project" value="InterPro"/>
</dbReference>
<organism evidence="2 3">
    <name type="scientific">Acorus calamus</name>
    <name type="common">Sweet flag</name>
    <dbReference type="NCBI Taxonomy" id="4465"/>
    <lineage>
        <taxon>Eukaryota</taxon>
        <taxon>Viridiplantae</taxon>
        <taxon>Streptophyta</taxon>
        <taxon>Embryophyta</taxon>
        <taxon>Tracheophyta</taxon>
        <taxon>Spermatophyta</taxon>
        <taxon>Magnoliopsida</taxon>
        <taxon>Liliopsida</taxon>
        <taxon>Acoraceae</taxon>
        <taxon>Acorus</taxon>
    </lineage>
</organism>
<dbReference type="InterPro" id="IPR012337">
    <property type="entry name" value="RNaseH-like_sf"/>
</dbReference>
<dbReference type="PANTHER" id="PTHR47723">
    <property type="entry name" value="OS05G0353850 PROTEIN"/>
    <property type="match status" value="1"/>
</dbReference>
<gene>
    <name evidence="2" type="ORF">QJS10_CPB11g01559</name>
</gene>
<proteinExistence type="predicted"/>
<dbReference type="InterPro" id="IPR044730">
    <property type="entry name" value="RNase_H-like_dom_plant"/>
</dbReference>
<protein>
    <recommendedName>
        <fullName evidence="1">RNase H type-1 domain-containing protein</fullName>
    </recommendedName>
</protein>